<evidence type="ECO:0000256" key="8">
    <source>
        <dbReference type="RuleBase" id="RU004414"/>
    </source>
</evidence>
<dbReference type="HAMAP" id="MF_01342">
    <property type="entry name" value="Ribosomal_uL16"/>
    <property type="match status" value="1"/>
</dbReference>
<evidence type="ECO:0000313" key="9">
    <source>
        <dbReference type="EMBL" id="KKR31965.1"/>
    </source>
</evidence>
<gene>
    <name evidence="6" type="primary">rplP</name>
    <name evidence="9" type="ORF">UT64_C0046G0013</name>
</gene>
<reference evidence="9 10" key="1">
    <citation type="journal article" date="2015" name="Nature">
        <title>rRNA introns, odd ribosomes, and small enigmatic genomes across a large radiation of phyla.</title>
        <authorList>
            <person name="Brown C.T."/>
            <person name="Hug L.A."/>
            <person name="Thomas B.C."/>
            <person name="Sharon I."/>
            <person name="Castelle C.J."/>
            <person name="Singh A."/>
            <person name="Wilkins M.J."/>
            <person name="Williams K.H."/>
            <person name="Banfield J.F."/>
        </authorList>
    </citation>
    <scope>NUCLEOTIDE SEQUENCE [LARGE SCALE GENOMIC DNA]</scope>
</reference>
<dbReference type="GO" id="GO:0006412">
    <property type="term" value="P:translation"/>
    <property type="evidence" value="ECO:0007669"/>
    <property type="project" value="UniProtKB-UniRule"/>
</dbReference>
<comment type="similarity">
    <text evidence="1 6 7">Belongs to the universal ribosomal protein uL16 family.</text>
</comment>
<dbReference type="InterPro" id="IPR000114">
    <property type="entry name" value="Ribosomal_uL16_bact-type"/>
</dbReference>
<name>A0A0G0SB50_9BACT</name>
<dbReference type="InterPro" id="IPR016180">
    <property type="entry name" value="Ribosomal_uL16_dom"/>
</dbReference>
<dbReference type="PATRIC" id="fig|1618642.3.peg.807"/>
<dbReference type="EMBL" id="LBXO01000046">
    <property type="protein sequence ID" value="KKR31965.1"/>
    <property type="molecule type" value="Genomic_DNA"/>
</dbReference>
<dbReference type="PRINTS" id="PR00060">
    <property type="entry name" value="RIBOSOMALL16"/>
</dbReference>
<dbReference type="InterPro" id="IPR020798">
    <property type="entry name" value="Ribosomal_uL16_CS"/>
</dbReference>
<keyword evidence="6 8" id="KW-0699">rRNA-binding</keyword>
<keyword evidence="6 8" id="KW-0694">RNA-binding</keyword>
<sequence>MLMPKKLKYRKSHKGKRGGKASRMIDVSFGDYGLKSLESCWVTSRQIEATRRVLTRYIKKGGKIWIRVFPHKPVTGKSGEVPMGKGKGAVDHYVAVVKPGMILFEMEGITVETARTAIVSAAQKLPIKCQFVTKKPL</sequence>
<keyword evidence="2 6" id="KW-0820">tRNA-binding</keyword>
<dbReference type="PROSITE" id="PS00586">
    <property type="entry name" value="RIBOSOMAL_L16_1"/>
    <property type="match status" value="1"/>
</dbReference>
<comment type="function">
    <text evidence="6 8">Binds 23S rRNA and is also seen to make contacts with the A and possibly P site tRNAs.</text>
</comment>
<dbReference type="CDD" id="cd01433">
    <property type="entry name" value="Ribosomal_L16_L10e"/>
    <property type="match status" value="1"/>
</dbReference>
<keyword evidence="3 6" id="KW-0689">Ribosomal protein</keyword>
<dbReference type="Gene3D" id="3.90.1170.10">
    <property type="entry name" value="Ribosomal protein L10e/L16"/>
    <property type="match status" value="1"/>
</dbReference>
<dbReference type="InterPro" id="IPR047873">
    <property type="entry name" value="Ribosomal_uL16"/>
</dbReference>
<dbReference type="GO" id="GO:0003735">
    <property type="term" value="F:structural constituent of ribosome"/>
    <property type="evidence" value="ECO:0007669"/>
    <property type="project" value="InterPro"/>
</dbReference>
<dbReference type="Pfam" id="PF00252">
    <property type="entry name" value="Ribosomal_L16"/>
    <property type="match status" value="1"/>
</dbReference>
<dbReference type="PANTHER" id="PTHR12220">
    <property type="entry name" value="50S/60S RIBOSOMAL PROTEIN L16"/>
    <property type="match status" value="1"/>
</dbReference>
<comment type="caution">
    <text evidence="9">The sequence shown here is derived from an EMBL/GenBank/DDBJ whole genome shotgun (WGS) entry which is preliminary data.</text>
</comment>
<dbReference type="NCBIfam" id="TIGR01164">
    <property type="entry name" value="rplP_bact"/>
    <property type="match status" value="1"/>
</dbReference>
<evidence type="ECO:0000256" key="7">
    <source>
        <dbReference type="RuleBase" id="RU004413"/>
    </source>
</evidence>
<dbReference type="GO" id="GO:0000049">
    <property type="term" value="F:tRNA binding"/>
    <property type="evidence" value="ECO:0007669"/>
    <property type="project" value="UniProtKB-KW"/>
</dbReference>
<evidence type="ECO:0000256" key="4">
    <source>
        <dbReference type="ARBA" id="ARBA00023274"/>
    </source>
</evidence>
<dbReference type="GO" id="GO:0005840">
    <property type="term" value="C:ribosome"/>
    <property type="evidence" value="ECO:0007669"/>
    <property type="project" value="UniProtKB-KW"/>
</dbReference>
<organism evidence="9 10">
    <name type="scientific">Candidatus Falkowbacteria bacterium GW2011_GWF2_39_8</name>
    <dbReference type="NCBI Taxonomy" id="1618642"/>
    <lineage>
        <taxon>Bacteria</taxon>
        <taxon>Candidatus Falkowiibacteriota</taxon>
    </lineage>
</organism>
<proteinExistence type="inferred from homology"/>
<dbReference type="GO" id="GO:0019843">
    <property type="term" value="F:rRNA binding"/>
    <property type="evidence" value="ECO:0007669"/>
    <property type="project" value="UniProtKB-UniRule"/>
</dbReference>
<evidence type="ECO:0000256" key="5">
    <source>
        <dbReference type="ARBA" id="ARBA00035198"/>
    </source>
</evidence>
<evidence type="ECO:0000256" key="6">
    <source>
        <dbReference type="HAMAP-Rule" id="MF_01342"/>
    </source>
</evidence>
<keyword evidence="4 6" id="KW-0687">Ribonucleoprotein</keyword>
<accession>A0A0G0SB50</accession>
<dbReference type="PANTHER" id="PTHR12220:SF13">
    <property type="entry name" value="LARGE RIBOSOMAL SUBUNIT PROTEIN UL16M"/>
    <property type="match status" value="1"/>
</dbReference>
<evidence type="ECO:0000313" key="10">
    <source>
        <dbReference type="Proteomes" id="UP000034137"/>
    </source>
</evidence>
<dbReference type="SUPFAM" id="SSF54686">
    <property type="entry name" value="Ribosomal protein L16p/L10e"/>
    <property type="match status" value="1"/>
</dbReference>
<evidence type="ECO:0000256" key="2">
    <source>
        <dbReference type="ARBA" id="ARBA00022555"/>
    </source>
</evidence>
<dbReference type="Proteomes" id="UP000034137">
    <property type="component" value="Unassembled WGS sequence"/>
</dbReference>
<dbReference type="FunFam" id="3.90.1170.10:FF:000001">
    <property type="entry name" value="50S ribosomal protein L16"/>
    <property type="match status" value="1"/>
</dbReference>
<protein>
    <recommendedName>
        <fullName evidence="5 6">Large ribosomal subunit protein uL16</fullName>
    </recommendedName>
</protein>
<comment type="subunit">
    <text evidence="6 8">Part of the 50S ribosomal subunit.</text>
</comment>
<dbReference type="GO" id="GO:1990904">
    <property type="term" value="C:ribonucleoprotein complex"/>
    <property type="evidence" value="ECO:0007669"/>
    <property type="project" value="UniProtKB-KW"/>
</dbReference>
<dbReference type="AlphaFoldDB" id="A0A0G0SB50"/>
<evidence type="ECO:0000256" key="3">
    <source>
        <dbReference type="ARBA" id="ARBA00022980"/>
    </source>
</evidence>
<evidence type="ECO:0000256" key="1">
    <source>
        <dbReference type="ARBA" id="ARBA00008931"/>
    </source>
</evidence>
<dbReference type="InterPro" id="IPR036920">
    <property type="entry name" value="Ribosomal_uL16_sf"/>
</dbReference>